<dbReference type="InterPro" id="IPR015424">
    <property type="entry name" value="PyrdxlP-dep_Trfase"/>
</dbReference>
<dbReference type="Gene3D" id="3.90.1150.10">
    <property type="entry name" value="Aspartate Aminotransferase, domain 1"/>
    <property type="match status" value="1"/>
</dbReference>
<dbReference type="KEGG" id="ttk:TST_1571"/>
<comment type="cofactor">
    <cofactor evidence="1">
        <name>pyridoxal 5'-phosphate</name>
        <dbReference type="ChEBI" id="CHEBI:597326"/>
    </cofactor>
</comment>
<dbReference type="InterPro" id="IPR015421">
    <property type="entry name" value="PyrdxlP-dep_Trfase_major"/>
</dbReference>
<evidence type="ECO:0000313" key="4">
    <source>
        <dbReference type="EMBL" id="BAT72357.1"/>
    </source>
</evidence>
<evidence type="ECO:0000259" key="3">
    <source>
        <dbReference type="Pfam" id="PF00155"/>
    </source>
</evidence>
<sequence>MRIHGGNVSEGVLDFSANLNPFAPPEPIRDFLSKVPVDVFLIHPPAYPVELEKELAKSLQLDCSHLCLLPGSIYGIHAVLSVVKPKRAVIPYPTFNEYERVCRINNIPVVYHKLKEENAFKLCLGELASTIDENDIIFVCNPNNPTGYFFGVDEVAGLLRWCEREGAFVVFDEAFIGFTEHSEDTIKSVVNSPNAIILRSFTKVFSIPGVRVGYAVGHESVIEHVREQVPSWSITNVACEVIKLALQYLDCIPEWRERINQLKSDLIIDLKDLGFLPFPSAANFIFVKINGQDARNLGRKLLDKGLYVRTFEEFDEYIASNFFRVAVRKKEDNEELIDALRDLI</sequence>
<dbReference type="Pfam" id="PF00155">
    <property type="entry name" value="Aminotran_1_2"/>
    <property type="match status" value="1"/>
</dbReference>
<dbReference type="STRING" id="1298851.TST_1571"/>
<dbReference type="Proteomes" id="UP000063234">
    <property type="component" value="Chromosome"/>
</dbReference>
<dbReference type="GO" id="GO:0048472">
    <property type="term" value="F:threonine-phosphate decarboxylase activity"/>
    <property type="evidence" value="ECO:0007669"/>
    <property type="project" value="UniProtKB-EC"/>
</dbReference>
<gene>
    <name evidence="4" type="primary">cobD</name>
    <name evidence="4" type="ORF">TST_1571</name>
</gene>
<feature type="domain" description="Aminotransferase class I/classII large" evidence="3">
    <location>
        <begin position="12"/>
        <end position="340"/>
    </location>
</feature>
<evidence type="ECO:0000313" key="5">
    <source>
        <dbReference type="Proteomes" id="UP000063234"/>
    </source>
</evidence>
<keyword evidence="2" id="KW-0663">Pyridoxal phosphate</keyword>
<organism evidence="4 5">
    <name type="scientific">Thermosulfidibacter takaii (strain DSM 17441 / JCM 13301 / NBRC 103674 / ABI70S6)</name>
    <dbReference type="NCBI Taxonomy" id="1298851"/>
    <lineage>
        <taxon>Bacteria</taxon>
        <taxon>Pseudomonadati</taxon>
        <taxon>Thermosulfidibacterota</taxon>
        <taxon>Thermosulfidibacteria</taxon>
        <taxon>Thermosulfidibacterales</taxon>
        <taxon>Thermosulfidibacteraceae</taxon>
    </lineage>
</organism>
<dbReference type="EC" id="4.1.1.81" evidence="4"/>
<dbReference type="InterPro" id="IPR004839">
    <property type="entry name" value="Aminotransferase_I/II_large"/>
</dbReference>
<dbReference type="AlphaFoldDB" id="A0A0S3QVK6"/>
<name>A0A0S3QVK6_THET7</name>
<evidence type="ECO:0000256" key="2">
    <source>
        <dbReference type="ARBA" id="ARBA00022898"/>
    </source>
</evidence>
<keyword evidence="5" id="KW-1185">Reference proteome</keyword>
<accession>A0A0S3QVK6</accession>
<dbReference type="CDD" id="cd00609">
    <property type="entry name" value="AAT_like"/>
    <property type="match status" value="1"/>
</dbReference>
<dbReference type="OrthoDB" id="9813612at2"/>
<dbReference type="Gene3D" id="3.40.640.10">
    <property type="entry name" value="Type I PLP-dependent aspartate aminotransferase-like (Major domain)"/>
    <property type="match status" value="1"/>
</dbReference>
<proteinExistence type="predicted"/>
<dbReference type="GO" id="GO:0030170">
    <property type="term" value="F:pyridoxal phosphate binding"/>
    <property type="evidence" value="ECO:0007669"/>
    <property type="project" value="InterPro"/>
</dbReference>
<dbReference type="InterPro" id="IPR015422">
    <property type="entry name" value="PyrdxlP-dep_Trfase_small"/>
</dbReference>
<keyword evidence="4" id="KW-0456">Lyase</keyword>
<dbReference type="PANTHER" id="PTHR42885">
    <property type="entry name" value="HISTIDINOL-PHOSPHATE AMINOTRANSFERASE-RELATED"/>
    <property type="match status" value="1"/>
</dbReference>
<reference evidence="5" key="1">
    <citation type="journal article" date="2018" name="Science">
        <title>A primordial and reversible TCA cycle in a facultatively chemolithoautotrophic thermophile.</title>
        <authorList>
            <person name="Nunoura T."/>
            <person name="Chikaraishi Y."/>
            <person name="Izaki R."/>
            <person name="Suwa T."/>
            <person name="Sato T."/>
            <person name="Harada T."/>
            <person name="Mori K."/>
            <person name="Kato Y."/>
            <person name="Miyazaki M."/>
            <person name="Shimamura S."/>
            <person name="Yanagawa K."/>
            <person name="Shuto A."/>
            <person name="Ohkouchi N."/>
            <person name="Fujita N."/>
            <person name="Takaki Y."/>
            <person name="Atomi H."/>
            <person name="Takai K."/>
        </authorList>
    </citation>
    <scope>NUCLEOTIDE SEQUENCE [LARGE SCALE GENOMIC DNA]</scope>
    <source>
        <strain evidence="5">DSM 17441 / JCM 13301 / NBRC 103674 / ABI70S6</strain>
    </source>
</reference>
<protein>
    <submittedName>
        <fullName evidence="4">Threonine-phosphate decarboxylase</fullName>
        <ecNumber evidence="4">4.1.1.81</ecNumber>
    </submittedName>
</protein>
<dbReference type="EMBL" id="AP013035">
    <property type="protein sequence ID" value="BAT72357.1"/>
    <property type="molecule type" value="Genomic_DNA"/>
</dbReference>
<dbReference type="RefSeq" id="WP_068550458.1">
    <property type="nucleotide sequence ID" value="NZ_AP013035.1"/>
</dbReference>
<evidence type="ECO:0000256" key="1">
    <source>
        <dbReference type="ARBA" id="ARBA00001933"/>
    </source>
</evidence>
<dbReference type="SUPFAM" id="SSF53383">
    <property type="entry name" value="PLP-dependent transferases"/>
    <property type="match status" value="1"/>
</dbReference>
<dbReference type="PANTHER" id="PTHR42885:SF1">
    <property type="entry name" value="THREONINE-PHOSPHATE DECARBOXYLASE"/>
    <property type="match status" value="1"/>
</dbReference>